<dbReference type="GO" id="GO:0030674">
    <property type="term" value="F:protein-macromolecule adaptor activity"/>
    <property type="evidence" value="ECO:0007669"/>
    <property type="project" value="TreeGrafter"/>
</dbReference>
<comment type="subcellular location">
    <subcellularLocation>
        <location evidence="1">Secreted</location>
    </subcellularLocation>
</comment>
<dbReference type="PROSITE" id="PS00514">
    <property type="entry name" value="FIBRINOGEN_C_1"/>
    <property type="match status" value="1"/>
</dbReference>
<dbReference type="GO" id="GO:0051258">
    <property type="term" value="P:protein polymerization"/>
    <property type="evidence" value="ECO:0007669"/>
    <property type="project" value="InterPro"/>
</dbReference>
<dbReference type="Gene3D" id="1.20.5.50">
    <property type="match status" value="1"/>
</dbReference>
<dbReference type="PANTHER" id="PTHR47221:SF3">
    <property type="entry name" value="FIBRINOGEN ALPHA CHAIN"/>
    <property type="match status" value="1"/>
</dbReference>
<keyword evidence="13" id="KW-1185">Reference proteome</keyword>
<dbReference type="OrthoDB" id="9945370at2759"/>
<dbReference type="InterPro" id="IPR020837">
    <property type="entry name" value="Fibrinogen_CS"/>
</dbReference>
<dbReference type="SUPFAM" id="SSF56496">
    <property type="entry name" value="Fibrinogen C-terminal domain-like"/>
    <property type="match status" value="1"/>
</dbReference>
<evidence type="ECO:0000256" key="4">
    <source>
        <dbReference type="ARBA" id="ARBA00022696"/>
    </source>
</evidence>
<keyword evidence="8" id="KW-1015">Disulfide bond</keyword>
<evidence type="ECO:0000256" key="8">
    <source>
        <dbReference type="ARBA" id="ARBA00023157"/>
    </source>
</evidence>
<dbReference type="GO" id="GO:0072377">
    <property type="term" value="P:blood coagulation, common pathway"/>
    <property type="evidence" value="ECO:0007669"/>
    <property type="project" value="TreeGrafter"/>
</dbReference>
<evidence type="ECO:0000256" key="9">
    <source>
        <dbReference type="ARBA" id="ARBA00025974"/>
    </source>
</evidence>
<keyword evidence="4" id="KW-0356">Hemostasis</keyword>
<keyword evidence="6" id="KW-0175">Coiled coil</keyword>
<comment type="subunit">
    <text evidence="9">Heterohexamer; disulfide linked. Contains 2 sets of 3 non-identical chains (alpha, beta and gamma). The 2 heterotrimers are in head to head conformation with the N-termini in a small central domain.</text>
</comment>
<dbReference type="SMART" id="SM00186">
    <property type="entry name" value="FBG"/>
    <property type="match status" value="1"/>
</dbReference>
<feature type="domain" description="Fibrinogen C-terminal" evidence="11">
    <location>
        <begin position="567"/>
        <end position="808"/>
    </location>
</feature>
<dbReference type="InterPro" id="IPR002181">
    <property type="entry name" value="Fibrinogen_a/b/g_C_dom"/>
</dbReference>
<evidence type="ECO:0000313" key="13">
    <source>
        <dbReference type="Proteomes" id="UP000297703"/>
    </source>
</evidence>
<comment type="caution">
    <text evidence="12">The sequence shown here is derived from an EMBL/GenBank/DDBJ whole genome shotgun (WGS) entry which is preliminary data.</text>
</comment>
<dbReference type="EMBL" id="QXTE01000001">
    <property type="protein sequence ID" value="TFK16321.1"/>
    <property type="molecule type" value="Genomic_DNA"/>
</dbReference>
<dbReference type="InterPro" id="IPR036056">
    <property type="entry name" value="Fibrinogen-like_C"/>
</dbReference>
<dbReference type="SMART" id="SM01212">
    <property type="entry name" value="Fib_alpha"/>
    <property type="match status" value="1"/>
</dbReference>
<dbReference type="Proteomes" id="UP000297703">
    <property type="component" value="Unassembled WGS sequence"/>
</dbReference>
<proteinExistence type="predicted"/>
<evidence type="ECO:0000259" key="11">
    <source>
        <dbReference type="PROSITE" id="PS51406"/>
    </source>
</evidence>
<feature type="region of interest" description="Disordered" evidence="10">
    <location>
        <begin position="444"/>
        <end position="524"/>
    </location>
</feature>
<keyword evidence="5" id="KW-0732">Signal</keyword>
<accession>A0A4D9EY58</accession>
<reference evidence="12 13" key="1">
    <citation type="submission" date="2019-04" db="EMBL/GenBank/DDBJ databases">
        <title>Draft genome of the big-headed turtle Platysternon megacephalum.</title>
        <authorList>
            <person name="Gong S."/>
        </authorList>
    </citation>
    <scope>NUCLEOTIDE SEQUENCE [LARGE SCALE GENOMIC DNA]</scope>
    <source>
        <strain evidence="12">DO16091913</strain>
        <tissue evidence="12">Muscle</tissue>
    </source>
</reference>
<dbReference type="PANTHER" id="PTHR47221">
    <property type="entry name" value="FIBRINOGEN ALPHA CHAIN"/>
    <property type="match status" value="1"/>
</dbReference>
<evidence type="ECO:0000256" key="10">
    <source>
        <dbReference type="SAM" id="MobiDB-lite"/>
    </source>
</evidence>
<dbReference type="GO" id="GO:0005102">
    <property type="term" value="F:signaling receptor binding"/>
    <property type="evidence" value="ECO:0007669"/>
    <property type="project" value="InterPro"/>
</dbReference>
<evidence type="ECO:0000256" key="1">
    <source>
        <dbReference type="ARBA" id="ARBA00004613"/>
    </source>
</evidence>
<dbReference type="Gene3D" id="4.10.530.10">
    <property type="entry name" value="Gamma-fibrinogen Carboxyl Terminal Fragment, domain 2"/>
    <property type="match status" value="1"/>
</dbReference>
<dbReference type="GO" id="GO:0005201">
    <property type="term" value="F:extracellular matrix structural constituent"/>
    <property type="evidence" value="ECO:0007669"/>
    <property type="project" value="TreeGrafter"/>
</dbReference>
<dbReference type="NCBIfam" id="NF040941">
    <property type="entry name" value="GGGWT_bact"/>
    <property type="match status" value="1"/>
</dbReference>
<dbReference type="GO" id="GO:0042730">
    <property type="term" value="P:fibrinolysis"/>
    <property type="evidence" value="ECO:0007669"/>
    <property type="project" value="TreeGrafter"/>
</dbReference>
<gene>
    <name evidence="12" type="ORF">DR999_PMT00247</name>
</gene>
<dbReference type="GO" id="GO:0005577">
    <property type="term" value="C:fibrinogen complex"/>
    <property type="evidence" value="ECO:0007669"/>
    <property type="project" value="InterPro"/>
</dbReference>
<feature type="compositionally biased region" description="Low complexity" evidence="10">
    <location>
        <begin position="503"/>
        <end position="524"/>
    </location>
</feature>
<dbReference type="CDD" id="cd00087">
    <property type="entry name" value="FReD"/>
    <property type="match status" value="1"/>
</dbReference>
<sequence length="810" mass="89462">MTTSPFSPSQAQFFLIVFNEIFCHEALEMNFAESIWQREEDKWPIISRFRGEAATNEDSTFLKEGGGVRGPRVVEHGIQSECKQDKSWPFCADDDWGHKCPSGCRMQGLIDETDKDFHHRIQRIRNLLLDNENKYKKSNVLTVETINFMKGNLASGQESDTKYGQVSEDLRRRLVTLKQKVLDQVNRIKGLQNNIRDQVVEMKRLEVDIDIKIRACKGSCAKSFSYQVDTESYENIQKQLTQASSINLQSELETSSLKVLIMRPLKDSTLPGHYKTLRLPETQELTILDDIKQVVMTLERPEAEAKGSSVETSHVSVGSGVGGGPRDGKIVTSGYGKEYGLGERPISSVIHHTCTKTITKKIITGPGGPREEIVETMTSPDGSDCSHFQGLGKEEVTGQGGTLHVRVTSQGERGDMSDFDGLTPDFGKLFTPGFGSAGSKFHTTYTSTSGTDRGTGTGSFSSGGTASHTTSFGGSESFTDLGEGEEDVFDTSRFPSSKVQSGSSAHSKTIVTSSSSTSFNKGGSTFETKSLKSRAVTEELGGLQHDESGEDTPDFRARSLRTGGEKLGTSYTGTDCDDVRQKHTSGAKSGIFRIKPAGSDKVFSVYCDQETTLGGWLLIQQRLDGSVSFNRTWQDYKKGFGSVDDKGKGEFWLGNENIHLLTQKDTVLRVELEDWAGNDAYAEYNIHVGSESEGYVLSVSAYEGTAGDALIIGSVEEGSEYTAHDNMKFSTFDRDSDQWEENCAEVYGGGWWYNNCQAANLNGIYYRGGQYDPRNNVPYEIENGVVWIPFRASDYSLKVVRMKIRPIETQ</sequence>
<dbReference type="STRING" id="55544.A0A4D9EY58"/>
<feature type="region of interest" description="Disordered" evidence="10">
    <location>
        <begin position="302"/>
        <end position="329"/>
    </location>
</feature>
<feature type="compositionally biased region" description="Low complexity" evidence="10">
    <location>
        <begin position="444"/>
        <end position="475"/>
    </location>
</feature>
<dbReference type="PROSITE" id="PS51406">
    <property type="entry name" value="FIBRINOGEN_C_2"/>
    <property type="match status" value="1"/>
</dbReference>
<organism evidence="12 13">
    <name type="scientific">Platysternon megacephalum</name>
    <name type="common">big-headed turtle</name>
    <dbReference type="NCBI Taxonomy" id="55544"/>
    <lineage>
        <taxon>Eukaryota</taxon>
        <taxon>Metazoa</taxon>
        <taxon>Chordata</taxon>
        <taxon>Craniata</taxon>
        <taxon>Vertebrata</taxon>
        <taxon>Euteleostomi</taxon>
        <taxon>Archelosauria</taxon>
        <taxon>Testudinata</taxon>
        <taxon>Testudines</taxon>
        <taxon>Cryptodira</taxon>
        <taxon>Durocryptodira</taxon>
        <taxon>Testudinoidea</taxon>
        <taxon>Platysternidae</taxon>
        <taxon>Platysternon</taxon>
    </lineage>
</organism>
<dbReference type="Gene3D" id="3.90.215.10">
    <property type="entry name" value="Gamma Fibrinogen, chain A, domain 1"/>
    <property type="match status" value="1"/>
</dbReference>
<dbReference type="InterPro" id="IPR014716">
    <property type="entry name" value="Fibrinogen_a/b/g_C_1"/>
</dbReference>
<dbReference type="InterPro" id="IPR037579">
    <property type="entry name" value="FIB_ANG-like"/>
</dbReference>
<dbReference type="GO" id="GO:0070527">
    <property type="term" value="P:platelet aggregation"/>
    <property type="evidence" value="ECO:0007669"/>
    <property type="project" value="TreeGrafter"/>
</dbReference>
<evidence type="ECO:0000256" key="7">
    <source>
        <dbReference type="ARBA" id="ARBA00023084"/>
    </source>
</evidence>
<reference evidence="12 13" key="2">
    <citation type="submission" date="2019-04" db="EMBL/GenBank/DDBJ databases">
        <title>The genome sequence of big-headed turtle.</title>
        <authorList>
            <person name="Gong S."/>
        </authorList>
    </citation>
    <scope>NUCLEOTIDE SEQUENCE [LARGE SCALE GENOMIC DNA]</scope>
    <source>
        <strain evidence="12">DO16091913</strain>
        <tissue evidence="12">Muscle</tissue>
    </source>
</reference>
<dbReference type="AlphaFoldDB" id="A0A4D9EY58"/>
<dbReference type="InterPro" id="IPR021996">
    <property type="entry name" value="Fibrinogen_aC"/>
</dbReference>
<dbReference type="Pfam" id="PF12160">
    <property type="entry name" value="Fibrinogen_aC"/>
    <property type="match status" value="1"/>
</dbReference>
<evidence type="ECO:0000256" key="3">
    <source>
        <dbReference type="ARBA" id="ARBA00022525"/>
    </source>
</evidence>
<evidence type="ECO:0000256" key="2">
    <source>
        <dbReference type="ARBA" id="ARBA00017850"/>
    </source>
</evidence>
<dbReference type="Pfam" id="PF08702">
    <property type="entry name" value="Fib_alpha"/>
    <property type="match status" value="1"/>
</dbReference>
<protein>
    <recommendedName>
        <fullName evidence="2">Fibrinogen alpha chain</fullName>
    </recommendedName>
</protein>
<evidence type="ECO:0000256" key="5">
    <source>
        <dbReference type="ARBA" id="ARBA00022729"/>
    </source>
</evidence>
<name>A0A4D9EY58_9SAUR</name>
<dbReference type="Pfam" id="PF00147">
    <property type="entry name" value="Fibrinogen_C"/>
    <property type="match status" value="1"/>
</dbReference>
<evidence type="ECO:0000313" key="12">
    <source>
        <dbReference type="EMBL" id="TFK16321.1"/>
    </source>
</evidence>
<feature type="compositionally biased region" description="Low complexity" evidence="10">
    <location>
        <begin position="307"/>
        <end position="318"/>
    </location>
</feature>
<dbReference type="SUPFAM" id="SSF58010">
    <property type="entry name" value="Fibrinogen coiled-coil and central regions"/>
    <property type="match status" value="1"/>
</dbReference>
<feature type="region of interest" description="Disordered" evidence="10">
    <location>
        <begin position="541"/>
        <end position="567"/>
    </location>
</feature>
<dbReference type="FunFam" id="3.90.215.10:FF:000001">
    <property type="entry name" value="Tenascin isoform 1"/>
    <property type="match status" value="1"/>
</dbReference>
<evidence type="ECO:0000256" key="6">
    <source>
        <dbReference type="ARBA" id="ARBA00023054"/>
    </source>
</evidence>
<keyword evidence="3" id="KW-0964">Secreted</keyword>
<dbReference type="InterPro" id="IPR012290">
    <property type="entry name" value="Fibrinogen_a/b/g_coil_dom"/>
</dbReference>
<feature type="compositionally biased region" description="Polar residues" evidence="10">
    <location>
        <begin position="493"/>
        <end position="502"/>
    </location>
</feature>
<keyword evidence="7" id="KW-0094">Blood coagulation</keyword>
<dbReference type="GO" id="GO:0034116">
    <property type="term" value="P:positive regulation of heterotypic cell-cell adhesion"/>
    <property type="evidence" value="ECO:0007669"/>
    <property type="project" value="TreeGrafter"/>
</dbReference>